<evidence type="ECO:0000259" key="4">
    <source>
        <dbReference type="PROSITE" id="PS01031"/>
    </source>
</evidence>
<dbReference type="SUPFAM" id="SSF49764">
    <property type="entry name" value="HSP20-like chaperones"/>
    <property type="match status" value="1"/>
</dbReference>
<dbReference type="OrthoDB" id="10058145at2759"/>
<dbReference type="RefSeq" id="XP_011664569.1">
    <property type="nucleotide sequence ID" value="XM_011666267.2"/>
</dbReference>
<feature type="compositionally biased region" description="Polar residues" evidence="3">
    <location>
        <begin position="85"/>
        <end position="98"/>
    </location>
</feature>
<feature type="compositionally biased region" description="Low complexity" evidence="3">
    <location>
        <begin position="107"/>
        <end position="117"/>
    </location>
</feature>
<organism evidence="5 6">
    <name type="scientific">Strongylocentrotus purpuratus</name>
    <name type="common">Purple sea urchin</name>
    <dbReference type="NCBI Taxonomy" id="7668"/>
    <lineage>
        <taxon>Eukaryota</taxon>
        <taxon>Metazoa</taxon>
        <taxon>Echinodermata</taxon>
        <taxon>Eleutherozoa</taxon>
        <taxon>Echinozoa</taxon>
        <taxon>Echinoidea</taxon>
        <taxon>Euechinoidea</taxon>
        <taxon>Echinacea</taxon>
        <taxon>Camarodonta</taxon>
        <taxon>Echinidea</taxon>
        <taxon>Strongylocentrotidae</taxon>
        <taxon>Strongylocentrotus</taxon>
    </lineage>
</organism>
<evidence type="ECO:0000256" key="3">
    <source>
        <dbReference type="SAM" id="MobiDB-lite"/>
    </source>
</evidence>
<dbReference type="InterPro" id="IPR002068">
    <property type="entry name" value="A-crystallin/Hsp20_dom"/>
</dbReference>
<feature type="region of interest" description="Disordered" evidence="3">
    <location>
        <begin position="71"/>
        <end position="150"/>
    </location>
</feature>
<dbReference type="EnsemblMetazoa" id="XM_030986046">
    <property type="protein sequence ID" value="XP_030841906"/>
    <property type="gene ID" value="LOC115924178"/>
</dbReference>
<dbReference type="GeneID" id="115924178"/>
<dbReference type="Proteomes" id="UP000007110">
    <property type="component" value="Unassembled WGS sequence"/>
</dbReference>
<evidence type="ECO:0000256" key="1">
    <source>
        <dbReference type="PROSITE-ProRule" id="PRU00285"/>
    </source>
</evidence>
<dbReference type="GeneID" id="576037"/>
<dbReference type="InterPro" id="IPR008978">
    <property type="entry name" value="HSP20-like_chaperone"/>
</dbReference>
<dbReference type="GO" id="GO:0005737">
    <property type="term" value="C:cytoplasm"/>
    <property type="evidence" value="ECO:0000318"/>
    <property type="project" value="GO_Central"/>
</dbReference>
<keyword evidence="6" id="KW-1185">Reference proteome</keyword>
<dbReference type="InParanoid" id="A0A7M7HD42"/>
<dbReference type="PRINTS" id="PR00299">
    <property type="entry name" value="ACRYSTALLIN"/>
</dbReference>
<dbReference type="RefSeq" id="XP_030841906.1">
    <property type="nucleotide sequence ID" value="XM_030986046.1"/>
</dbReference>
<dbReference type="EnsemblMetazoa" id="XM_011666267">
    <property type="protein sequence ID" value="XP_011664569"/>
    <property type="gene ID" value="LOC576037"/>
</dbReference>
<dbReference type="GO" id="GO:0051082">
    <property type="term" value="F:unfolded protein binding"/>
    <property type="evidence" value="ECO:0000318"/>
    <property type="project" value="GO_Central"/>
</dbReference>
<dbReference type="GO" id="GO:0042026">
    <property type="term" value="P:protein refolding"/>
    <property type="evidence" value="ECO:0000318"/>
    <property type="project" value="GO_Central"/>
</dbReference>
<dbReference type="KEGG" id="spu:115924178"/>
<protein>
    <recommendedName>
        <fullName evidence="4">SHSP domain-containing protein</fullName>
    </recommendedName>
</protein>
<feature type="compositionally biased region" description="Low complexity" evidence="3">
    <location>
        <begin position="128"/>
        <end position="140"/>
    </location>
</feature>
<reference evidence="6" key="1">
    <citation type="submission" date="2015-02" db="EMBL/GenBank/DDBJ databases">
        <title>Genome sequencing for Strongylocentrotus purpuratus.</title>
        <authorList>
            <person name="Murali S."/>
            <person name="Liu Y."/>
            <person name="Vee V."/>
            <person name="English A."/>
            <person name="Wang M."/>
            <person name="Skinner E."/>
            <person name="Han Y."/>
            <person name="Muzny D.M."/>
            <person name="Worley K.C."/>
            <person name="Gibbs R.A."/>
        </authorList>
    </citation>
    <scope>NUCLEOTIDE SEQUENCE</scope>
</reference>
<comment type="similarity">
    <text evidence="1 2">Belongs to the small heat shock protein (HSP20) family.</text>
</comment>
<sequence>MNIEIRIPFSHPRVEYSVNSGQGGSITPTVISGGPPQFGQPTVEVHKVPQQQSGGNQGMPTITVLSPNAEPTVIKPNQAPPPYLQQHSQPESSTYVTTSQSGGPGGQSSVKTTTTTRKTTERRVYEDPGMSPGSSIYSSDPPSPSPTLYQGYYVTPVSLTSQSSGPPKGLGERQTSKIEYDSQRFQVTLDVSSYRPEDIEVKIKDNKLTVRAEHREGTPEGGFVQREYYRQYTLPDDVDLRLVKSYLSEKGILTLEAPKLQLAQANERTIPIQVRPHVEGSSGKGTPTGPIVEEFTSDAESLRRS</sequence>
<dbReference type="GO" id="GO:0005634">
    <property type="term" value="C:nucleus"/>
    <property type="evidence" value="ECO:0000318"/>
    <property type="project" value="GO_Central"/>
</dbReference>
<dbReference type="InterPro" id="IPR001436">
    <property type="entry name" value="Alpha-crystallin/sHSP_animal"/>
</dbReference>
<accession>A0A7M7HD42</accession>
<dbReference type="PROSITE" id="PS01031">
    <property type="entry name" value="SHSP"/>
    <property type="match status" value="1"/>
</dbReference>
<dbReference type="CDD" id="cd06526">
    <property type="entry name" value="metazoan_ACD"/>
    <property type="match status" value="1"/>
</dbReference>
<dbReference type="OMA" id="QSSRVEC"/>
<feature type="domain" description="SHSP" evidence="4">
    <location>
        <begin position="159"/>
        <end position="275"/>
    </location>
</feature>
<evidence type="ECO:0000256" key="2">
    <source>
        <dbReference type="RuleBase" id="RU003616"/>
    </source>
</evidence>
<name>A0A7M7HD42_STRPU</name>
<feature type="region of interest" description="Disordered" evidence="3">
    <location>
        <begin position="273"/>
        <end position="305"/>
    </location>
</feature>
<dbReference type="PANTHER" id="PTHR45640">
    <property type="entry name" value="HEAT SHOCK PROTEIN HSP-12.2-RELATED"/>
    <property type="match status" value="1"/>
</dbReference>
<dbReference type="Gene3D" id="2.60.40.790">
    <property type="match status" value="1"/>
</dbReference>
<dbReference type="GO" id="GO:0009408">
    <property type="term" value="P:response to heat"/>
    <property type="evidence" value="ECO:0000318"/>
    <property type="project" value="GO_Central"/>
</dbReference>
<reference evidence="5" key="2">
    <citation type="submission" date="2021-01" db="UniProtKB">
        <authorList>
            <consortium name="EnsemblMetazoa"/>
        </authorList>
    </citation>
    <scope>IDENTIFICATION</scope>
</reference>
<proteinExistence type="inferred from homology"/>
<evidence type="ECO:0000313" key="5">
    <source>
        <dbReference type="EnsemblMetazoa" id="XP_011664569"/>
    </source>
</evidence>
<dbReference type="Pfam" id="PF00011">
    <property type="entry name" value="HSP20"/>
    <property type="match status" value="1"/>
</dbReference>
<dbReference type="AlphaFoldDB" id="A0A7M7HD42"/>
<evidence type="ECO:0000313" key="6">
    <source>
        <dbReference type="Proteomes" id="UP000007110"/>
    </source>
</evidence>
<dbReference type="KEGG" id="spu:576037"/>
<dbReference type="PANTHER" id="PTHR45640:SF26">
    <property type="entry name" value="RE23625P"/>
    <property type="match status" value="1"/>
</dbReference>